<evidence type="ECO:0000313" key="3">
    <source>
        <dbReference type="Proteomes" id="UP000569914"/>
    </source>
</evidence>
<gene>
    <name evidence="2" type="ORF">BKA15_005701</name>
</gene>
<evidence type="ECO:0000313" key="2">
    <source>
        <dbReference type="EMBL" id="NYE74372.1"/>
    </source>
</evidence>
<keyword evidence="3" id="KW-1185">Reference proteome</keyword>
<proteinExistence type="predicted"/>
<name>A0A7Y9LDX7_9ACTN</name>
<sequence length="159" mass="18062">MSSHHLAELNVGTLKFPLEDPRMIDFTANLAPINALAERSPGYVWRLVDDSAVSATSLRPLGADVIINLSVWTDVESLRNYVFRSDHLDYLRRRTDWFERPRPGEPSTVLWWLPVGQLPTVDDAVRRLALLRQYGSTPEAFSFREIHPPAAAEVITNRP</sequence>
<dbReference type="InterPro" id="IPR011008">
    <property type="entry name" value="Dimeric_a/b-barrel"/>
</dbReference>
<reference evidence="2 3" key="1">
    <citation type="submission" date="2020-07" db="EMBL/GenBank/DDBJ databases">
        <title>Sequencing the genomes of 1000 actinobacteria strains.</title>
        <authorList>
            <person name="Klenk H.-P."/>
        </authorList>
    </citation>
    <scope>NUCLEOTIDE SEQUENCE [LARGE SCALE GENOMIC DNA]</scope>
    <source>
        <strain evidence="2 3">DSM 22083</strain>
    </source>
</reference>
<organism evidence="2 3">
    <name type="scientific">Microlunatus parietis</name>
    <dbReference type="NCBI Taxonomy" id="682979"/>
    <lineage>
        <taxon>Bacteria</taxon>
        <taxon>Bacillati</taxon>
        <taxon>Actinomycetota</taxon>
        <taxon>Actinomycetes</taxon>
        <taxon>Propionibacteriales</taxon>
        <taxon>Propionibacteriaceae</taxon>
        <taxon>Microlunatus</taxon>
    </lineage>
</organism>
<dbReference type="SUPFAM" id="SSF54909">
    <property type="entry name" value="Dimeric alpha+beta barrel"/>
    <property type="match status" value="1"/>
</dbReference>
<dbReference type="Proteomes" id="UP000569914">
    <property type="component" value="Unassembled WGS sequence"/>
</dbReference>
<dbReference type="InterPro" id="IPR021708">
    <property type="entry name" value="DUF3291"/>
</dbReference>
<dbReference type="Pfam" id="PF11695">
    <property type="entry name" value="DUF3291"/>
    <property type="match status" value="1"/>
</dbReference>
<feature type="domain" description="DUF3291" evidence="1">
    <location>
        <begin position="6"/>
        <end position="145"/>
    </location>
</feature>
<dbReference type="RefSeq" id="WP_179756625.1">
    <property type="nucleotide sequence ID" value="NZ_JACCBU010000001.1"/>
</dbReference>
<dbReference type="AlphaFoldDB" id="A0A7Y9LDX7"/>
<evidence type="ECO:0000259" key="1">
    <source>
        <dbReference type="Pfam" id="PF11695"/>
    </source>
</evidence>
<protein>
    <recommendedName>
        <fullName evidence="1">DUF3291 domain-containing protein</fullName>
    </recommendedName>
</protein>
<accession>A0A7Y9LDX7</accession>
<comment type="caution">
    <text evidence="2">The sequence shown here is derived from an EMBL/GenBank/DDBJ whole genome shotgun (WGS) entry which is preliminary data.</text>
</comment>
<dbReference type="EMBL" id="JACCBU010000001">
    <property type="protein sequence ID" value="NYE74372.1"/>
    <property type="molecule type" value="Genomic_DNA"/>
</dbReference>